<evidence type="ECO:0000256" key="7">
    <source>
        <dbReference type="SAM" id="MobiDB-lite"/>
    </source>
</evidence>
<evidence type="ECO:0000256" key="2">
    <source>
        <dbReference type="ARBA" id="ARBA00006464"/>
    </source>
</evidence>
<sequence>MRLAASLMESPGRSAGLTRRGTLRPPSWQRRYARWVTIADIGVIATVTFGTQVLWLGPHPVAVASSPVTYTSVSAGLTLAWLTALSLWGTRHARVIGYGVTEYRLVLSASVQLFGLVAIVAYLTGADLSRGYFLLGLPLGCVALILGRLLCRSGLARMRRRGSMSAQVVLVGSAEENTRVANELARQPTAGLHVVGVHTLDRAGFGSTWSEENARKLRERLEELKADCVLVSGGAVLDAHDIRRIGWSLDPGRQHLIVALNLTDVAGPRLHTRPVAGLPLVHIETPQYSVTQRVLKRAFDIVGAGILVVMLSPVFAVLAILVGASGPGPVLYRQERVGQGGAPFSMLKFRSMVDGADSGLQELLSAQGRDGTPLFKVDNDPRVTPIGRWLRKFSLDELPQLFNVVGGQMSLVGPRPQRAAEVEFYDDDAHRRLIVRPGMSGLWQVSGRSALAWDDAIRLDLFYVENWSLVGDIVILIRTFKAVLAPGGTAH</sequence>
<evidence type="ECO:0000256" key="1">
    <source>
        <dbReference type="ARBA" id="ARBA00004141"/>
    </source>
</evidence>
<dbReference type="InterPro" id="IPR017475">
    <property type="entry name" value="EPS_sugar_tfrase"/>
</dbReference>
<dbReference type="Pfam" id="PF02397">
    <property type="entry name" value="Bac_transf"/>
    <property type="match status" value="1"/>
</dbReference>
<dbReference type="OrthoDB" id="9808602at2"/>
<keyword evidence="4 8" id="KW-0812">Transmembrane</keyword>
<dbReference type="InterPro" id="IPR003362">
    <property type="entry name" value="Bact_transf"/>
</dbReference>
<dbReference type="NCBIfam" id="TIGR03025">
    <property type="entry name" value="EPS_sugtrans"/>
    <property type="match status" value="1"/>
</dbReference>
<dbReference type="EMBL" id="FMYG01000001">
    <property type="protein sequence ID" value="SDB85294.1"/>
    <property type="molecule type" value="Genomic_DNA"/>
</dbReference>
<feature type="transmembrane region" description="Helical" evidence="8">
    <location>
        <begin position="68"/>
        <end position="90"/>
    </location>
</feature>
<proteinExistence type="inferred from homology"/>
<evidence type="ECO:0000256" key="5">
    <source>
        <dbReference type="ARBA" id="ARBA00022989"/>
    </source>
</evidence>
<reference evidence="10 11" key="1">
    <citation type="submission" date="2016-09" db="EMBL/GenBank/DDBJ databases">
        <authorList>
            <person name="Capua I."/>
            <person name="De Benedictis P."/>
            <person name="Joannis T."/>
            <person name="Lombin L.H."/>
            <person name="Cattoli G."/>
        </authorList>
    </citation>
    <scope>NUCLEOTIDE SEQUENCE [LARGE SCALE GENOMIC DNA]</scope>
    <source>
        <strain evidence="10 11">NIO-1002</strain>
    </source>
</reference>
<feature type="transmembrane region" description="Helical" evidence="8">
    <location>
        <begin position="131"/>
        <end position="151"/>
    </location>
</feature>
<evidence type="ECO:0000313" key="10">
    <source>
        <dbReference type="EMBL" id="SDB85294.1"/>
    </source>
</evidence>
<dbReference type="GO" id="GO:0016020">
    <property type="term" value="C:membrane"/>
    <property type="evidence" value="ECO:0007669"/>
    <property type="project" value="UniProtKB-SubCell"/>
</dbReference>
<feature type="domain" description="Bacterial sugar transferase" evidence="9">
    <location>
        <begin position="296"/>
        <end position="484"/>
    </location>
</feature>
<dbReference type="PANTHER" id="PTHR30576">
    <property type="entry name" value="COLANIC BIOSYNTHESIS UDP-GLUCOSE LIPID CARRIER TRANSFERASE"/>
    <property type="match status" value="1"/>
</dbReference>
<keyword evidence="6 8" id="KW-0472">Membrane</keyword>
<evidence type="ECO:0000256" key="4">
    <source>
        <dbReference type="ARBA" id="ARBA00022692"/>
    </source>
</evidence>
<dbReference type="Pfam" id="PF13727">
    <property type="entry name" value="CoA_binding_3"/>
    <property type="match status" value="1"/>
</dbReference>
<evidence type="ECO:0000259" key="9">
    <source>
        <dbReference type="Pfam" id="PF02397"/>
    </source>
</evidence>
<name>A0A1G6GTM7_9MICO</name>
<organism evidence="10 11">
    <name type="scientific">Microbacterium enclense</name>
    <dbReference type="NCBI Taxonomy" id="993073"/>
    <lineage>
        <taxon>Bacteria</taxon>
        <taxon>Bacillati</taxon>
        <taxon>Actinomycetota</taxon>
        <taxon>Actinomycetes</taxon>
        <taxon>Micrococcales</taxon>
        <taxon>Microbacteriaceae</taxon>
        <taxon>Microbacterium</taxon>
    </lineage>
</organism>
<gene>
    <name evidence="10" type="ORF">SAMN05216418_0672</name>
</gene>
<keyword evidence="3 10" id="KW-0808">Transferase</keyword>
<feature type="transmembrane region" description="Helical" evidence="8">
    <location>
        <begin position="32"/>
        <end position="56"/>
    </location>
</feature>
<comment type="subcellular location">
    <subcellularLocation>
        <location evidence="1">Membrane</location>
        <topology evidence="1">Multi-pass membrane protein</topology>
    </subcellularLocation>
</comment>
<feature type="transmembrane region" description="Helical" evidence="8">
    <location>
        <begin position="301"/>
        <end position="324"/>
    </location>
</feature>
<evidence type="ECO:0000256" key="3">
    <source>
        <dbReference type="ARBA" id="ARBA00022679"/>
    </source>
</evidence>
<evidence type="ECO:0000256" key="6">
    <source>
        <dbReference type="ARBA" id="ARBA00023136"/>
    </source>
</evidence>
<protein>
    <submittedName>
        <fullName evidence="10">Exopolysaccharide biosynthesis polyprenyl glycosylphosphotransferase</fullName>
    </submittedName>
</protein>
<feature type="region of interest" description="Disordered" evidence="7">
    <location>
        <begin position="1"/>
        <end position="22"/>
    </location>
</feature>
<accession>A0A1G6GTM7</accession>
<dbReference type="Proteomes" id="UP000183203">
    <property type="component" value="Unassembled WGS sequence"/>
</dbReference>
<evidence type="ECO:0000313" key="11">
    <source>
        <dbReference type="Proteomes" id="UP000183203"/>
    </source>
</evidence>
<dbReference type="PANTHER" id="PTHR30576:SF10">
    <property type="entry name" value="SLL5057 PROTEIN"/>
    <property type="match status" value="1"/>
</dbReference>
<keyword evidence="5 8" id="KW-1133">Transmembrane helix</keyword>
<dbReference type="STRING" id="993073.AS029_02150"/>
<dbReference type="GO" id="GO:0016780">
    <property type="term" value="F:phosphotransferase activity, for other substituted phosphate groups"/>
    <property type="evidence" value="ECO:0007669"/>
    <property type="project" value="TreeGrafter"/>
</dbReference>
<dbReference type="AlphaFoldDB" id="A0A1G6GTM7"/>
<comment type="similarity">
    <text evidence="2">Belongs to the bacterial sugar transferase family.</text>
</comment>
<feature type="transmembrane region" description="Helical" evidence="8">
    <location>
        <begin position="102"/>
        <end position="125"/>
    </location>
</feature>
<evidence type="ECO:0000256" key="8">
    <source>
        <dbReference type="SAM" id="Phobius"/>
    </source>
</evidence>